<dbReference type="Proteomes" id="UP000307173">
    <property type="component" value="Unassembled WGS sequence"/>
</dbReference>
<dbReference type="PRINTS" id="PR00625">
    <property type="entry name" value="JDOMAIN"/>
</dbReference>
<evidence type="ECO:0000313" key="4">
    <source>
        <dbReference type="EMBL" id="TID30598.1"/>
    </source>
</evidence>
<sequence length="330" mass="38425">MHRSATHRACSFKLCYLPRPCCVNTKAFLRFYAKHVPDSDNSGNASEDFDPELARLIKAYPKSPHATPYEVMNISTSVNQKDLKKQFYKLAKIYHPDTNARGDKDTEKDDRFKKILEAYNLLKNPITKNNYDKYKIGWNDNSNLRTNANMYSPGTSAYNNFTSNTYKSNFTSYETGTWEDKYRGDYGASYGFYKDSNWTSSQTGDLKDEFLKNKKTILLSVLFTFGIYTALQISLTYLYDDDHFNESISSMVVSAHERSEEDLFHAYTNYGLGDSKQDRINRFLWWRKLSMALNLADVREVLDHFYKRGVIENLNDPESQKQAVRLKEFK</sequence>
<dbReference type="InterPro" id="IPR036869">
    <property type="entry name" value="J_dom_sf"/>
</dbReference>
<dbReference type="PROSITE" id="PS00636">
    <property type="entry name" value="DNAJ_1"/>
    <property type="match status" value="1"/>
</dbReference>
<dbReference type="Pfam" id="PF00226">
    <property type="entry name" value="DnaJ"/>
    <property type="match status" value="1"/>
</dbReference>
<dbReference type="SUPFAM" id="SSF46565">
    <property type="entry name" value="Chaperone J-domain"/>
    <property type="match status" value="1"/>
</dbReference>
<evidence type="ECO:0000313" key="5">
    <source>
        <dbReference type="Proteomes" id="UP000307173"/>
    </source>
</evidence>
<evidence type="ECO:0000256" key="2">
    <source>
        <dbReference type="SAM" id="Phobius"/>
    </source>
</evidence>
<dbReference type="OrthoDB" id="445556at2759"/>
<keyword evidence="5" id="KW-1185">Reference proteome</keyword>
<gene>
    <name evidence="4" type="ORF">CANINC_000753</name>
</gene>
<dbReference type="EMBL" id="SELW01000129">
    <property type="protein sequence ID" value="TID30598.1"/>
    <property type="molecule type" value="Genomic_DNA"/>
</dbReference>
<dbReference type="PROSITE" id="PS50076">
    <property type="entry name" value="DNAJ_2"/>
    <property type="match status" value="1"/>
</dbReference>
<name>A0A4T0X573_9ASCO</name>
<dbReference type="InterPro" id="IPR001623">
    <property type="entry name" value="DnaJ_domain"/>
</dbReference>
<feature type="transmembrane region" description="Helical" evidence="2">
    <location>
        <begin position="217"/>
        <end position="239"/>
    </location>
</feature>
<accession>A0A4T0X573</accession>
<dbReference type="SMART" id="SM00271">
    <property type="entry name" value="DnaJ"/>
    <property type="match status" value="1"/>
</dbReference>
<proteinExistence type="predicted"/>
<evidence type="ECO:0000256" key="1">
    <source>
        <dbReference type="ARBA" id="ARBA00023186"/>
    </source>
</evidence>
<dbReference type="AlphaFoldDB" id="A0A4T0X573"/>
<reference evidence="4 5" key="1">
    <citation type="journal article" date="2019" name="Front. Genet.">
        <title>Whole-Genome Sequencing of the Opportunistic Yeast Pathogen Candida inconspicua Uncovers Its Hybrid Origin.</title>
        <authorList>
            <person name="Mixao V."/>
            <person name="Hansen A.P."/>
            <person name="Saus E."/>
            <person name="Boekhout T."/>
            <person name="Lass-Florl C."/>
            <person name="Gabaldon T."/>
        </authorList>
    </citation>
    <scope>NUCLEOTIDE SEQUENCE [LARGE SCALE GENOMIC DNA]</scope>
    <source>
        <strain evidence="4 5">CBS 180</strain>
    </source>
</reference>
<dbReference type="CDD" id="cd06257">
    <property type="entry name" value="DnaJ"/>
    <property type="match status" value="1"/>
</dbReference>
<feature type="domain" description="J" evidence="3">
    <location>
        <begin position="67"/>
        <end position="135"/>
    </location>
</feature>
<dbReference type="InterPro" id="IPR051938">
    <property type="entry name" value="Apopto_cytoskel_mod"/>
</dbReference>
<comment type="caution">
    <text evidence="4">The sequence shown here is derived from an EMBL/GenBank/DDBJ whole genome shotgun (WGS) entry which is preliminary data.</text>
</comment>
<evidence type="ECO:0000259" key="3">
    <source>
        <dbReference type="PROSITE" id="PS50076"/>
    </source>
</evidence>
<keyword evidence="2" id="KW-0472">Membrane</keyword>
<keyword evidence="2" id="KW-0812">Transmembrane</keyword>
<dbReference type="Gene3D" id="1.10.287.110">
    <property type="entry name" value="DnaJ domain"/>
    <property type="match status" value="1"/>
</dbReference>
<organism evidence="4 5">
    <name type="scientific">Pichia inconspicua</name>
    <dbReference type="NCBI Taxonomy" id="52247"/>
    <lineage>
        <taxon>Eukaryota</taxon>
        <taxon>Fungi</taxon>
        <taxon>Dikarya</taxon>
        <taxon>Ascomycota</taxon>
        <taxon>Saccharomycotina</taxon>
        <taxon>Pichiomycetes</taxon>
        <taxon>Pichiales</taxon>
        <taxon>Pichiaceae</taxon>
        <taxon>Pichia</taxon>
    </lineage>
</organism>
<keyword evidence="1" id="KW-0143">Chaperone</keyword>
<protein>
    <recommendedName>
        <fullName evidence="3">J domain-containing protein</fullName>
    </recommendedName>
</protein>
<dbReference type="STRING" id="52247.A0A4T0X573"/>
<dbReference type="PANTHER" id="PTHR44145">
    <property type="entry name" value="DNAJ HOMOLOG SUBFAMILY A MEMBER 3, MITOCHONDRIAL"/>
    <property type="match status" value="1"/>
</dbReference>
<keyword evidence="2" id="KW-1133">Transmembrane helix</keyword>
<dbReference type="InterPro" id="IPR018253">
    <property type="entry name" value="DnaJ_domain_CS"/>
</dbReference>
<dbReference type="PANTHER" id="PTHR44145:SF3">
    <property type="entry name" value="DNAJ HOMOLOG SUBFAMILY A MEMBER 3, MITOCHONDRIAL"/>
    <property type="match status" value="1"/>
</dbReference>